<dbReference type="Gene3D" id="3.60.20.10">
    <property type="entry name" value="Glutamine Phosphoribosylpyrophosphate, subunit 1, domain 1"/>
    <property type="match status" value="1"/>
</dbReference>
<feature type="domain" description="Glutamine amidotransferase type-2" evidence="11">
    <location>
        <begin position="2"/>
        <end position="214"/>
    </location>
</feature>
<evidence type="ECO:0000256" key="1">
    <source>
        <dbReference type="ARBA" id="ARBA00005187"/>
    </source>
</evidence>
<keyword evidence="4 9" id="KW-0547">Nucleotide-binding</keyword>
<dbReference type="SUPFAM" id="SSF56235">
    <property type="entry name" value="N-terminal nucleophile aminohydrolases (Ntn hydrolases)"/>
    <property type="match status" value="1"/>
</dbReference>
<feature type="binding site" evidence="9">
    <location>
        <position position="100"/>
    </location>
    <ligand>
        <name>L-glutamine</name>
        <dbReference type="ChEBI" id="CHEBI:58359"/>
    </ligand>
</feature>
<keyword evidence="6 8" id="KW-0315">Glutamine amidotransferase</keyword>
<reference evidence="12 13" key="1">
    <citation type="submission" date="2019-03" db="EMBL/GenBank/DDBJ databases">
        <title>Algoriphagus sp. nov, a new strain isolated from root system soil of mangrove plant Kandelia.</title>
        <authorList>
            <person name="Yin Q."/>
            <person name="Wang K."/>
            <person name="Song Z."/>
        </authorList>
    </citation>
    <scope>NUCLEOTIDE SEQUENCE [LARGE SCALE GENOMIC DNA]</scope>
    <source>
        <strain evidence="12 13">XY-J91</strain>
    </source>
</reference>
<dbReference type="EC" id="6.3.5.4" evidence="3"/>
<dbReference type="AlphaFoldDB" id="A0A4Y9R213"/>
<evidence type="ECO:0000256" key="4">
    <source>
        <dbReference type="ARBA" id="ARBA00022741"/>
    </source>
</evidence>
<dbReference type="CDD" id="cd01991">
    <property type="entry name" value="Asn_synthase_B_C"/>
    <property type="match status" value="1"/>
</dbReference>
<dbReference type="OrthoDB" id="9763290at2"/>
<comment type="caution">
    <text evidence="12">The sequence shown here is derived from an EMBL/GenBank/DDBJ whole genome shotgun (WGS) entry which is preliminary data.</text>
</comment>
<dbReference type="CDD" id="cd00712">
    <property type="entry name" value="AsnB"/>
    <property type="match status" value="1"/>
</dbReference>
<keyword evidence="8" id="KW-0061">Asparagine biosynthesis</keyword>
<evidence type="ECO:0000313" key="12">
    <source>
        <dbReference type="EMBL" id="TFV97225.1"/>
    </source>
</evidence>
<proteinExistence type="inferred from homology"/>
<feature type="site" description="Important for beta-aspartyl-AMP intermediate formation" evidence="10">
    <location>
        <position position="372"/>
    </location>
</feature>
<keyword evidence="13" id="KW-1185">Reference proteome</keyword>
<dbReference type="InterPro" id="IPR001962">
    <property type="entry name" value="Asn_synthase"/>
</dbReference>
<dbReference type="EMBL" id="SPSB01000001">
    <property type="protein sequence ID" value="TFV97225.1"/>
    <property type="molecule type" value="Genomic_DNA"/>
</dbReference>
<dbReference type="InterPro" id="IPR017932">
    <property type="entry name" value="GATase_2_dom"/>
</dbReference>
<evidence type="ECO:0000259" key="11">
    <source>
        <dbReference type="PROSITE" id="PS51278"/>
    </source>
</evidence>
<comment type="catalytic activity">
    <reaction evidence="7">
        <text>L-aspartate + L-glutamine + ATP + H2O = L-asparagine + L-glutamate + AMP + diphosphate + H(+)</text>
        <dbReference type="Rhea" id="RHEA:12228"/>
        <dbReference type="ChEBI" id="CHEBI:15377"/>
        <dbReference type="ChEBI" id="CHEBI:15378"/>
        <dbReference type="ChEBI" id="CHEBI:29985"/>
        <dbReference type="ChEBI" id="CHEBI:29991"/>
        <dbReference type="ChEBI" id="CHEBI:30616"/>
        <dbReference type="ChEBI" id="CHEBI:33019"/>
        <dbReference type="ChEBI" id="CHEBI:58048"/>
        <dbReference type="ChEBI" id="CHEBI:58359"/>
        <dbReference type="ChEBI" id="CHEBI:456215"/>
        <dbReference type="EC" id="6.3.5.4"/>
    </reaction>
</comment>
<dbReference type="InterPro" id="IPR014729">
    <property type="entry name" value="Rossmann-like_a/b/a_fold"/>
</dbReference>
<evidence type="ECO:0000256" key="7">
    <source>
        <dbReference type="ARBA" id="ARBA00048741"/>
    </source>
</evidence>
<dbReference type="PIRSF" id="PIRSF001589">
    <property type="entry name" value="Asn_synthetase_glu-h"/>
    <property type="match status" value="1"/>
</dbReference>
<sequence length="625" mass="72260">MCGIAGIANSFSPKENTENKVLKMCQIMRHRGPDNTTISKYPNAVFGHNRLSLIDINERSNQPFQNGNFALVFNGEIYNYLELRKNLTKEFYLEFKTTSDTEVLFFSLIHWGIELTLKRLKGMFAFAFYDILNGKVYLSRDRTGMKPLFYSVQEGQLVFSSELKGIWVLDEFKKLNEKYLSIATFAEFEYSRRLSAIIGVKQLEPGTFLTFDIETSISKIEYYFKMSDYISEPEFERRARANGNEILEEFEYIFSETIFKVMAADAKMGAFVSGGIDSSLCVAIAFQKAPLSLFTSNVVGKHSELQNSTYLSKILNANLYKHDFTPELFLKSWAKATWFYESPILSHPNAVPFQYVSELANLHSCKAVLTGEGSDELFLGYPRLLTRQFEGLIKSPFNILNSIYKKVPGISRYLNLDNNNFHEDFFQFLGGYELKEKQLENLKAYDFLKNKNIAFDQAMTLNMLERSIHSLLWRNDRMGMMHSIESRFPFLYEDIIEFSINLPRKHKIGMTSKIYNYKHPFLIDKHIVRKLTEKVLDKKLAYIQKKGFPVAGLMNISVNSEFFYNGFWQKTLGLTPSALKLIKENSHAYFIAKLASVEIWGSLFFENQTIDEVEKRILAHISLTP</sequence>
<gene>
    <name evidence="12" type="primary">asnB</name>
    <name evidence="12" type="ORF">E4S40_00790</name>
</gene>
<feature type="active site" description="For GATase activity" evidence="8">
    <location>
        <position position="2"/>
    </location>
</feature>
<dbReference type="PANTHER" id="PTHR43284">
    <property type="entry name" value="ASPARAGINE SYNTHETASE (GLUTAMINE-HYDROLYZING)"/>
    <property type="match status" value="1"/>
</dbReference>
<dbReference type="Proteomes" id="UP000297647">
    <property type="component" value="Unassembled WGS sequence"/>
</dbReference>
<evidence type="ECO:0000256" key="3">
    <source>
        <dbReference type="ARBA" id="ARBA00012737"/>
    </source>
</evidence>
<evidence type="ECO:0000256" key="8">
    <source>
        <dbReference type="PIRSR" id="PIRSR001589-1"/>
    </source>
</evidence>
<evidence type="ECO:0000256" key="10">
    <source>
        <dbReference type="PIRSR" id="PIRSR001589-3"/>
    </source>
</evidence>
<evidence type="ECO:0000256" key="5">
    <source>
        <dbReference type="ARBA" id="ARBA00022840"/>
    </source>
</evidence>
<evidence type="ECO:0000256" key="2">
    <source>
        <dbReference type="ARBA" id="ARBA00005752"/>
    </source>
</evidence>
<comment type="pathway">
    <text evidence="1">Amino-acid biosynthesis; L-asparagine biosynthesis; L-asparagine from L-aspartate (L-Gln route): step 1/1.</text>
</comment>
<evidence type="ECO:0000256" key="6">
    <source>
        <dbReference type="ARBA" id="ARBA00022962"/>
    </source>
</evidence>
<accession>A0A4Y9R213</accession>
<dbReference type="PANTHER" id="PTHR43284:SF1">
    <property type="entry name" value="ASPARAGINE SYNTHETASE"/>
    <property type="match status" value="1"/>
</dbReference>
<dbReference type="Pfam" id="PF13522">
    <property type="entry name" value="GATase_6"/>
    <property type="match status" value="1"/>
</dbReference>
<protein>
    <recommendedName>
        <fullName evidence="3">asparagine synthase (glutamine-hydrolyzing)</fullName>
        <ecNumber evidence="3">6.3.5.4</ecNumber>
    </recommendedName>
</protein>
<dbReference type="GO" id="GO:0005524">
    <property type="term" value="F:ATP binding"/>
    <property type="evidence" value="ECO:0007669"/>
    <property type="project" value="UniProtKB-KW"/>
</dbReference>
<organism evidence="12 13">
    <name type="scientific">Algoriphagus kandeliae</name>
    <dbReference type="NCBI Taxonomy" id="2562278"/>
    <lineage>
        <taxon>Bacteria</taxon>
        <taxon>Pseudomonadati</taxon>
        <taxon>Bacteroidota</taxon>
        <taxon>Cytophagia</taxon>
        <taxon>Cytophagales</taxon>
        <taxon>Cyclobacteriaceae</taxon>
        <taxon>Algoriphagus</taxon>
    </lineage>
</organism>
<evidence type="ECO:0000313" key="13">
    <source>
        <dbReference type="Proteomes" id="UP000297647"/>
    </source>
</evidence>
<dbReference type="PROSITE" id="PS51278">
    <property type="entry name" value="GATASE_TYPE_2"/>
    <property type="match status" value="1"/>
</dbReference>
<keyword evidence="8" id="KW-0028">Amino-acid biosynthesis</keyword>
<dbReference type="GO" id="GO:0006529">
    <property type="term" value="P:asparagine biosynthetic process"/>
    <property type="evidence" value="ECO:0007669"/>
    <property type="project" value="UniProtKB-KW"/>
</dbReference>
<dbReference type="NCBIfam" id="TIGR01536">
    <property type="entry name" value="asn_synth_AEB"/>
    <property type="match status" value="1"/>
</dbReference>
<comment type="similarity">
    <text evidence="2">Belongs to the asparagine synthetase family.</text>
</comment>
<dbReference type="InterPro" id="IPR029055">
    <property type="entry name" value="Ntn_hydrolases_N"/>
</dbReference>
<dbReference type="InterPro" id="IPR006426">
    <property type="entry name" value="Asn_synth_AEB"/>
</dbReference>
<evidence type="ECO:0000256" key="9">
    <source>
        <dbReference type="PIRSR" id="PIRSR001589-2"/>
    </source>
</evidence>
<dbReference type="InterPro" id="IPR033738">
    <property type="entry name" value="AsnB_N"/>
</dbReference>
<dbReference type="InterPro" id="IPR051786">
    <property type="entry name" value="ASN_synthetase/amidase"/>
</dbReference>
<dbReference type="Pfam" id="PF00733">
    <property type="entry name" value="Asn_synthase"/>
    <property type="match status" value="1"/>
</dbReference>
<keyword evidence="5 9" id="KW-0067">ATP-binding</keyword>
<dbReference type="RefSeq" id="WP_135069425.1">
    <property type="nucleotide sequence ID" value="NZ_SPSB01000001.1"/>
</dbReference>
<name>A0A4Y9R213_9BACT</name>
<dbReference type="SUPFAM" id="SSF52402">
    <property type="entry name" value="Adenine nucleotide alpha hydrolases-like"/>
    <property type="match status" value="1"/>
</dbReference>
<keyword evidence="12" id="KW-0436">Ligase</keyword>
<dbReference type="GO" id="GO:0004066">
    <property type="term" value="F:asparagine synthase (glutamine-hydrolyzing) activity"/>
    <property type="evidence" value="ECO:0007669"/>
    <property type="project" value="UniProtKB-EC"/>
</dbReference>
<dbReference type="Gene3D" id="3.40.50.620">
    <property type="entry name" value="HUPs"/>
    <property type="match status" value="1"/>
</dbReference>